<organism evidence="2 3">
    <name type="scientific">Tuber aestivum</name>
    <name type="common">summer truffle</name>
    <dbReference type="NCBI Taxonomy" id="59557"/>
    <lineage>
        <taxon>Eukaryota</taxon>
        <taxon>Fungi</taxon>
        <taxon>Dikarya</taxon>
        <taxon>Ascomycota</taxon>
        <taxon>Pezizomycotina</taxon>
        <taxon>Pezizomycetes</taxon>
        <taxon>Pezizales</taxon>
        <taxon>Tuberaceae</taxon>
        <taxon>Tuber</taxon>
    </lineage>
</organism>
<feature type="non-terminal residue" evidence="2">
    <location>
        <position position="67"/>
    </location>
</feature>
<keyword evidence="3" id="KW-1185">Reference proteome</keyword>
<dbReference type="EMBL" id="LN891010">
    <property type="protein sequence ID" value="CUS11860.1"/>
    <property type="molecule type" value="Genomic_DNA"/>
</dbReference>
<protein>
    <submittedName>
        <fullName evidence="2">Uncharacterized protein</fullName>
    </submittedName>
</protein>
<reference evidence="2" key="1">
    <citation type="submission" date="2015-10" db="EMBL/GenBank/DDBJ databases">
        <authorList>
            <person name="Regsiter A."/>
            <person name="william w."/>
        </authorList>
    </citation>
    <scope>NUCLEOTIDE SEQUENCE</scope>
    <source>
        <strain evidence="2">Montdore</strain>
    </source>
</reference>
<evidence type="ECO:0000313" key="2">
    <source>
        <dbReference type="EMBL" id="CUS11860.1"/>
    </source>
</evidence>
<feature type="region of interest" description="Disordered" evidence="1">
    <location>
        <begin position="1"/>
        <end position="28"/>
    </location>
</feature>
<dbReference type="AlphaFoldDB" id="A0A292PZH1"/>
<sequence>MKVSGNSSPDKRPEIPPWPPPPKPRIRHQDIQTHRGGLGGDWLLQSDEPIEAVLAKIDLITLSCFAM</sequence>
<accession>A0A292PZH1</accession>
<proteinExistence type="predicted"/>
<name>A0A292PZH1_9PEZI</name>
<evidence type="ECO:0000313" key="3">
    <source>
        <dbReference type="Proteomes" id="UP001412239"/>
    </source>
</evidence>
<dbReference type="Proteomes" id="UP001412239">
    <property type="component" value="Unassembled WGS sequence"/>
</dbReference>
<evidence type="ECO:0000256" key="1">
    <source>
        <dbReference type="SAM" id="MobiDB-lite"/>
    </source>
</evidence>
<gene>
    <name evidence="2" type="ORF">GSTUAT00004043001</name>
</gene>